<evidence type="ECO:0000313" key="1">
    <source>
        <dbReference type="Proteomes" id="UP000887565"/>
    </source>
</evidence>
<protein>
    <submittedName>
        <fullName evidence="2">Uncharacterized protein</fullName>
    </submittedName>
</protein>
<sequence>MAQLQAKDQDLKVIFKNLGVNNNTMSQNYNAKHVVRVSKLERWFATNFSQYPRELTEPKMIQISKVVEMIEMLKDSRFRGQPIISFNTK</sequence>
<reference evidence="2" key="1">
    <citation type="submission" date="2022-11" db="UniProtKB">
        <authorList>
            <consortium name="WormBaseParasite"/>
        </authorList>
    </citation>
    <scope>IDENTIFICATION</scope>
</reference>
<dbReference type="AlphaFoldDB" id="A0A915ITX7"/>
<proteinExistence type="predicted"/>
<keyword evidence="1" id="KW-1185">Reference proteome</keyword>
<dbReference type="WBParaSite" id="nRc.2.0.1.t16834-RA">
    <property type="protein sequence ID" value="nRc.2.0.1.t16834-RA"/>
    <property type="gene ID" value="nRc.2.0.1.g16834"/>
</dbReference>
<organism evidence="1 2">
    <name type="scientific">Romanomermis culicivorax</name>
    <name type="common">Nematode worm</name>
    <dbReference type="NCBI Taxonomy" id="13658"/>
    <lineage>
        <taxon>Eukaryota</taxon>
        <taxon>Metazoa</taxon>
        <taxon>Ecdysozoa</taxon>
        <taxon>Nematoda</taxon>
        <taxon>Enoplea</taxon>
        <taxon>Dorylaimia</taxon>
        <taxon>Mermithida</taxon>
        <taxon>Mermithoidea</taxon>
        <taxon>Mermithidae</taxon>
        <taxon>Romanomermis</taxon>
    </lineage>
</organism>
<accession>A0A915ITX7</accession>
<evidence type="ECO:0000313" key="2">
    <source>
        <dbReference type="WBParaSite" id="nRc.2.0.1.t16834-RA"/>
    </source>
</evidence>
<name>A0A915ITX7_ROMCU</name>
<dbReference type="Proteomes" id="UP000887565">
    <property type="component" value="Unplaced"/>
</dbReference>